<sequence length="161" mass="18104">MNRRRARRRHAALLRDLPAPAPFDARELCRQVAALRRRPIRLLPMTGLDEVCGLWIATDTADLIFHERGTSPPHQDHIVLHELAHLLCDHRSASVAPAELSRVLLPHLDPAVVRRVLGRAGYTSEEEWEAETLASLIRQRDTPATTFTGRLRDALDGGRHG</sequence>
<comment type="caution">
    <text evidence="1">The sequence shown here is derived from an EMBL/GenBank/DDBJ whole genome shotgun (WGS) entry which is preliminary data.</text>
</comment>
<proteinExistence type="predicted"/>
<name>A0ABP3DX87_9PSEU</name>
<evidence type="ECO:0008006" key="3">
    <source>
        <dbReference type="Google" id="ProtNLM"/>
    </source>
</evidence>
<evidence type="ECO:0000313" key="2">
    <source>
        <dbReference type="Proteomes" id="UP001500416"/>
    </source>
</evidence>
<protein>
    <recommendedName>
        <fullName evidence="3">IrrE N-terminal-like domain-containing protein</fullName>
    </recommendedName>
</protein>
<dbReference type="RefSeq" id="WP_343936321.1">
    <property type="nucleotide sequence ID" value="NZ_BAAABU010000013.1"/>
</dbReference>
<reference evidence="2" key="1">
    <citation type="journal article" date="2019" name="Int. J. Syst. Evol. Microbiol.">
        <title>The Global Catalogue of Microorganisms (GCM) 10K type strain sequencing project: providing services to taxonomists for standard genome sequencing and annotation.</title>
        <authorList>
            <consortium name="The Broad Institute Genomics Platform"/>
            <consortium name="The Broad Institute Genome Sequencing Center for Infectious Disease"/>
            <person name="Wu L."/>
            <person name="Ma J."/>
        </authorList>
    </citation>
    <scope>NUCLEOTIDE SEQUENCE [LARGE SCALE GENOMIC DNA]</scope>
    <source>
        <strain evidence="2">JCM 3380</strain>
    </source>
</reference>
<dbReference type="EMBL" id="BAAABU010000013">
    <property type="protein sequence ID" value="GAA0244765.1"/>
    <property type="molecule type" value="Genomic_DNA"/>
</dbReference>
<keyword evidence="2" id="KW-1185">Reference proteome</keyword>
<organism evidence="1 2">
    <name type="scientific">Saccharothrix mutabilis subsp. mutabilis</name>
    <dbReference type="NCBI Taxonomy" id="66855"/>
    <lineage>
        <taxon>Bacteria</taxon>
        <taxon>Bacillati</taxon>
        <taxon>Actinomycetota</taxon>
        <taxon>Actinomycetes</taxon>
        <taxon>Pseudonocardiales</taxon>
        <taxon>Pseudonocardiaceae</taxon>
        <taxon>Saccharothrix</taxon>
    </lineage>
</organism>
<gene>
    <name evidence="1" type="ORF">GCM10010492_50100</name>
</gene>
<accession>A0ABP3DX87</accession>
<dbReference type="Proteomes" id="UP001500416">
    <property type="component" value="Unassembled WGS sequence"/>
</dbReference>
<evidence type="ECO:0000313" key="1">
    <source>
        <dbReference type="EMBL" id="GAA0244765.1"/>
    </source>
</evidence>